<proteinExistence type="predicted"/>
<keyword evidence="3" id="KW-1185">Reference proteome</keyword>
<reference evidence="2 3" key="1">
    <citation type="submission" date="2018-02" db="EMBL/GenBank/DDBJ databases">
        <title>The genomes of Aspergillus section Nigri reveals drivers in fungal speciation.</title>
        <authorList>
            <consortium name="DOE Joint Genome Institute"/>
            <person name="Vesth T.C."/>
            <person name="Nybo J."/>
            <person name="Theobald S."/>
            <person name="Brandl J."/>
            <person name="Frisvad J.C."/>
            <person name="Nielsen K.F."/>
            <person name="Lyhne E.K."/>
            <person name="Kogle M.E."/>
            <person name="Kuo A."/>
            <person name="Riley R."/>
            <person name="Clum A."/>
            <person name="Nolan M."/>
            <person name="Lipzen A."/>
            <person name="Salamov A."/>
            <person name="Henrissat B."/>
            <person name="Wiebenga A."/>
            <person name="De vries R.P."/>
            <person name="Grigoriev I.V."/>
            <person name="Mortensen U.H."/>
            <person name="Andersen M.R."/>
            <person name="Baker S.E."/>
        </authorList>
    </citation>
    <scope>NUCLEOTIDE SEQUENCE [LARGE SCALE GENOMIC DNA]</scope>
    <source>
        <strain evidence="2 3">CBS 313.89</strain>
    </source>
</reference>
<evidence type="ECO:0000313" key="3">
    <source>
        <dbReference type="Proteomes" id="UP000249789"/>
    </source>
</evidence>
<dbReference type="GeneID" id="63857036"/>
<feature type="compositionally biased region" description="Polar residues" evidence="1">
    <location>
        <begin position="128"/>
        <end position="137"/>
    </location>
</feature>
<gene>
    <name evidence="2" type="ORF">BO72DRAFT_214265</name>
</gene>
<accession>A0A8G1RMQ9</accession>
<sequence length="145" mass="16783">MEYTDYTLPYVCLYPRRWDQLLSRKASHSALPLHPTLTSLSSLHNMHPRPPNLNPQHQTPRNEEMKTFPADQMTQWQTIIAQKFLFFVHNSTHLPILRNLKQTFHAQHTNPSQYSCTIRVHSPPNALTPPQSSQTCNADLKESIS</sequence>
<dbReference type="RefSeq" id="XP_040798256.1">
    <property type="nucleotide sequence ID" value="XM_040939703.1"/>
</dbReference>
<feature type="region of interest" description="Disordered" evidence="1">
    <location>
        <begin position="123"/>
        <end position="145"/>
    </location>
</feature>
<evidence type="ECO:0000256" key="1">
    <source>
        <dbReference type="SAM" id="MobiDB-lite"/>
    </source>
</evidence>
<protein>
    <submittedName>
        <fullName evidence="2">Uncharacterized protein</fullName>
    </submittedName>
</protein>
<dbReference type="VEuPathDB" id="FungiDB:BO72DRAFT_214265"/>
<dbReference type="EMBL" id="KZ824671">
    <property type="protein sequence ID" value="RAK74246.1"/>
    <property type="molecule type" value="Genomic_DNA"/>
</dbReference>
<dbReference type="AlphaFoldDB" id="A0A8G1RMQ9"/>
<dbReference type="Proteomes" id="UP000249789">
    <property type="component" value="Unassembled WGS sequence"/>
</dbReference>
<name>A0A8G1RMQ9_9EURO</name>
<organism evidence="2 3">
    <name type="scientific">Aspergillus fijiensis CBS 313.89</name>
    <dbReference type="NCBI Taxonomy" id="1448319"/>
    <lineage>
        <taxon>Eukaryota</taxon>
        <taxon>Fungi</taxon>
        <taxon>Dikarya</taxon>
        <taxon>Ascomycota</taxon>
        <taxon>Pezizomycotina</taxon>
        <taxon>Eurotiomycetes</taxon>
        <taxon>Eurotiomycetidae</taxon>
        <taxon>Eurotiales</taxon>
        <taxon>Aspergillaceae</taxon>
        <taxon>Aspergillus</taxon>
    </lineage>
</organism>
<evidence type="ECO:0000313" key="2">
    <source>
        <dbReference type="EMBL" id="RAK74246.1"/>
    </source>
</evidence>